<dbReference type="EMBL" id="CAUJNA010003324">
    <property type="protein sequence ID" value="CAJ1399092.1"/>
    <property type="molecule type" value="Genomic_DNA"/>
</dbReference>
<evidence type="ECO:0000313" key="3">
    <source>
        <dbReference type="Proteomes" id="UP001178507"/>
    </source>
</evidence>
<feature type="domain" description="Cyclin N-terminal" evidence="1">
    <location>
        <begin position="273"/>
        <end position="389"/>
    </location>
</feature>
<dbReference type="AlphaFoldDB" id="A0AA36J3U0"/>
<dbReference type="InterPro" id="IPR006671">
    <property type="entry name" value="Cyclin_N"/>
</dbReference>
<name>A0AA36J3U0_9DINO</name>
<dbReference type="CDD" id="cd20556">
    <property type="entry name" value="CYCLIN_CABLES"/>
    <property type="match status" value="1"/>
</dbReference>
<dbReference type="PANTHER" id="PTHR22896:SF0">
    <property type="entry name" value="CYCLIN N-TERMINAL DOMAIN-CONTAINING PROTEIN"/>
    <property type="match status" value="1"/>
</dbReference>
<dbReference type="Pfam" id="PF00134">
    <property type="entry name" value="Cyclin_N"/>
    <property type="match status" value="1"/>
</dbReference>
<sequence length="442" mass="49854">MALKLDVLAAERFLTGLPLLSLEREESLRGIVLQRSKSLDGVQKTVSQTGLAPVDVEEELKRTVSWAATGIPIPRMPMDVAAAERFLTSLTVCEADVVQESHGLVGFGWPPTELLQASGAKCSKTVIGGWRSHADLQRLMPVLVKKGVVGGRVDITTRQTCTYISSTQLGDTSYSGHTLDMPEVKLPLLARSSRRWLSWGRRSTRVEQVKGTSYAKFLVPSVGGTYDPDFLDDQSLRQGKNHTVLRLEGYQVSIIPFVRARRLKDELNDQFRCSHPQVHPSLTLSKLRNLQKDLREITQTMPELDVCSVALAWVYFEKLVLKDYVRKASRKLLAGACLVLAYKFHQRGDRDKIRKLAAEIRKMDRKDRLQWEDLHEAELKVFVWLEFSLHVPASEVLPHLQRTMKDLGMSWQEIGEAGCQQLQRPSDDDGDVALRDCSTSFY</sequence>
<evidence type="ECO:0000259" key="1">
    <source>
        <dbReference type="Pfam" id="PF00134"/>
    </source>
</evidence>
<gene>
    <name evidence="2" type="ORF">EVOR1521_LOCUS22690</name>
</gene>
<evidence type="ECO:0000313" key="2">
    <source>
        <dbReference type="EMBL" id="CAJ1399092.1"/>
    </source>
</evidence>
<dbReference type="PANTHER" id="PTHR22896">
    <property type="entry name" value="CDK5 AND ABL1 ENZYME SUBSTRATE 1"/>
    <property type="match status" value="1"/>
</dbReference>
<comment type="caution">
    <text evidence="2">The sequence shown here is derived from an EMBL/GenBank/DDBJ whole genome shotgun (WGS) entry which is preliminary data.</text>
</comment>
<proteinExistence type="predicted"/>
<dbReference type="GO" id="GO:0051726">
    <property type="term" value="P:regulation of cell cycle"/>
    <property type="evidence" value="ECO:0007669"/>
    <property type="project" value="InterPro"/>
</dbReference>
<accession>A0AA36J3U0</accession>
<dbReference type="Proteomes" id="UP001178507">
    <property type="component" value="Unassembled WGS sequence"/>
</dbReference>
<protein>
    <recommendedName>
        <fullName evidence="1">Cyclin N-terminal domain-containing protein</fullName>
    </recommendedName>
</protein>
<dbReference type="SUPFAM" id="SSF47954">
    <property type="entry name" value="Cyclin-like"/>
    <property type="match status" value="1"/>
</dbReference>
<dbReference type="InterPro" id="IPR012388">
    <property type="entry name" value="CABLES1/2"/>
</dbReference>
<keyword evidence="3" id="KW-1185">Reference proteome</keyword>
<dbReference type="Gene3D" id="1.10.472.10">
    <property type="entry name" value="Cyclin-like"/>
    <property type="match status" value="1"/>
</dbReference>
<dbReference type="InterPro" id="IPR036915">
    <property type="entry name" value="Cyclin-like_sf"/>
</dbReference>
<reference evidence="2" key="1">
    <citation type="submission" date="2023-08" db="EMBL/GenBank/DDBJ databases">
        <authorList>
            <person name="Chen Y."/>
            <person name="Shah S."/>
            <person name="Dougan E. K."/>
            <person name="Thang M."/>
            <person name="Chan C."/>
        </authorList>
    </citation>
    <scope>NUCLEOTIDE SEQUENCE</scope>
</reference>
<organism evidence="2 3">
    <name type="scientific">Effrenium voratum</name>
    <dbReference type="NCBI Taxonomy" id="2562239"/>
    <lineage>
        <taxon>Eukaryota</taxon>
        <taxon>Sar</taxon>
        <taxon>Alveolata</taxon>
        <taxon>Dinophyceae</taxon>
        <taxon>Suessiales</taxon>
        <taxon>Symbiodiniaceae</taxon>
        <taxon>Effrenium</taxon>
    </lineage>
</organism>